<feature type="compositionally biased region" description="Low complexity" evidence="1">
    <location>
        <begin position="42"/>
        <end position="125"/>
    </location>
</feature>
<reference evidence="4" key="2">
    <citation type="submission" date="2021-04" db="EMBL/GenBank/DDBJ databases">
        <title>Novel species in family Eggerthellaceae.</title>
        <authorList>
            <person name="Zhang G."/>
        </authorList>
    </citation>
    <scope>NUCLEOTIDE SEQUENCE</scope>
    <source>
        <strain evidence="4">Zg-886</strain>
    </source>
</reference>
<feature type="compositionally biased region" description="Low complexity" evidence="1">
    <location>
        <begin position="133"/>
        <end position="163"/>
    </location>
</feature>
<evidence type="ECO:0000256" key="2">
    <source>
        <dbReference type="SAM" id="Phobius"/>
    </source>
</evidence>
<protein>
    <submittedName>
        <fullName evidence="4">DUF4190 domain-containing protein</fullName>
    </submittedName>
</protein>
<feature type="transmembrane region" description="Helical" evidence="2">
    <location>
        <begin position="179"/>
        <end position="209"/>
    </location>
</feature>
<evidence type="ECO:0000313" key="3">
    <source>
        <dbReference type="EMBL" id="NHM14542.1"/>
    </source>
</evidence>
<dbReference type="EMBL" id="CP072829">
    <property type="protein sequence ID" value="QTU85007.1"/>
    <property type="molecule type" value="Genomic_DNA"/>
</dbReference>
<keyword evidence="5" id="KW-1185">Reference proteome</keyword>
<sequence>MEEKKTGDEARMFEPAEPAEPAPPAEPAKPYDPDESPGAQSAPATPFEPTAPFMPTEPVAQPATAQPTVPQSAPAAQPAVAQPVVPQSVPAAQPASDPAAPAAQPVGGSAPAQPAAPQGEPAASVPVPPPNPYAAAQAAQAAPAQPQNPYAPQDPAGGSSVYGSVPPVSAMPPQSNGKAIGALVCGILAIVFSGTVVLGLILGVVAIVLSGSYIRQFGRDGKAFGGKVCGIIGIVLSIISFAIIVASCTLALTAIEEGDLSVDDSGATYSYGESATADDQADATDAGAEDGATDTTLAADEQAAASAASGALKNIASNKALLETLAINAETYFSDETDGVSLADTGVTGEDLVKWMAESITCAPDEDGVFVEDDGTATVFLDGSCYTMGGYLEAVENVLANQQETDNRESAVTFAATEALSTTEPTEFYAMVDLTYESGAWTVLPESLEENAEYMFDLWS</sequence>
<evidence type="ECO:0000313" key="6">
    <source>
        <dbReference type="Proteomes" id="UP000671910"/>
    </source>
</evidence>
<gene>
    <name evidence="3" type="ORF">GMI68_07160</name>
    <name evidence="4" type="ORF">J7S26_03635</name>
</gene>
<evidence type="ECO:0000256" key="1">
    <source>
        <dbReference type="SAM" id="MobiDB-lite"/>
    </source>
</evidence>
<proteinExistence type="predicted"/>
<dbReference type="Proteomes" id="UP000636394">
    <property type="component" value="Unassembled WGS sequence"/>
</dbReference>
<evidence type="ECO:0000313" key="5">
    <source>
        <dbReference type="Proteomes" id="UP000636394"/>
    </source>
</evidence>
<keyword evidence="2" id="KW-0472">Membrane</keyword>
<name>A0A9E6MRH0_9ACTN</name>
<dbReference type="EMBL" id="WPCR01000008">
    <property type="protein sequence ID" value="NHM14542.1"/>
    <property type="molecule type" value="Genomic_DNA"/>
</dbReference>
<keyword evidence="2" id="KW-1133">Transmembrane helix</keyword>
<feature type="compositionally biased region" description="Pro residues" evidence="1">
    <location>
        <begin position="18"/>
        <end position="27"/>
    </location>
</feature>
<keyword evidence="2" id="KW-0812">Transmembrane</keyword>
<dbReference type="RefSeq" id="WP_166339843.1">
    <property type="nucleotide sequence ID" value="NZ_CP072829.1"/>
</dbReference>
<dbReference type="AlphaFoldDB" id="A0A9E6MRH0"/>
<reference evidence="3 5" key="1">
    <citation type="submission" date="2019-11" db="EMBL/GenBank/DDBJ databases">
        <title>Eggerthellaceae novel genus isolated from the rectal contents of marmort.</title>
        <authorList>
            <person name="Zhang G."/>
        </authorList>
    </citation>
    <scope>NUCLEOTIDE SEQUENCE [LARGE SCALE GENOMIC DNA]</scope>
    <source>
        <strain evidence="3">Zg-886</strain>
        <strain evidence="5">zg-886</strain>
    </source>
</reference>
<feature type="transmembrane region" description="Helical" evidence="2">
    <location>
        <begin position="230"/>
        <end position="255"/>
    </location>
</feature>
<feature type="region of interest" description="Disordered" evidence="1">
    <location>
        <begin position="1"/>
        <end position="163"/>
    </location>
</feature>
<dbReference type="Proteomes" id="UP000671910">
    <property type="component" value="Chromosome"/>
</dbReference>
<dbReference type="KEGG" id="ebz:J7S26_03635"/>
<organism evidence="4 6">
    <name type="scientific">Xiamenia xianingshaonis</name>
    <dbReference type="NCBI Taxonomy" id="2682776"/>
    <lineage>
        <taxon>Bacteria</taxon>
        <taxon>Bacillati</taxon>
        <taxon>Actinomycetota</taxon>
        <taxon>Coriobacteriia</taxon>
        <taxon>Eggerthellales</taxon>
        <taxon>Eggerthellaceae</taxon>
        <taxon>Xiamenia</taxon>
    </lineage>
</organism>
<accession>A0A9E6MRH0</accession>
<feature type="compositionally biased region" description="Basic and acidic residues" evidence="1">
    <location>
        <begin position="1"/>
        <end position="14"/>
    </location>
</feature>
<evidence type="ECO:0000313" key="4">
    <source>
        <dbReference type="EMBL" id="QTU85007.1"/>
    </source>
</evidence>